<evidence type="ECO:0000259" key="3">
    <source>
        <dbReference type="Pfam" id="PF00437"/>
    </source>
</evidence>
<dbReference type="Gene3D" id="3.30.450.380">
    <property type="match status" value="1"/>
</dbReference>
<protein>
    <submittedName>
        <fullName evidence="4">Pilus assembly protein CpaF</fullName>
    </submittedName>
</protein>
<dbReference type="InterPro" id="IPR050921">
    <property type="entry name" value="T4SS_GSP_E_ATPase"/>
</dbReference>
<evidence type="ECO:0000313" key="4">
    <source>
        <dbReference type="EMBL" id="SMO73523.1"/>
    </source>
</evidence>
<dbReference type="AlphaFoldDB" id="A0A521DPA3"/>
<evidence type="ECO:0000313" key="5">
    <source>
        <dbReference type="Proteomes" id="UP000317484"/>
    </source>
</evidence>
<dbReference type="CDD" id="cd01130">
    <property type="entry name" value="VirB11-like_ATPase"/>
    <property type="match status" value="1"/>
</dbReference>
<dbReference type="PANTHER" id="PTHR30486">
    <property type="entry name" value="TWITCHING MOTILITY PROTEIN PILT"/>
    <property type="match status" value="1"/>
</dbReference>
<sequence length="497" mass="53974">MNLNDRVALARGEAALGADPVRVARSAPEVIEHKTLATRAAAAHPVPDTGALPGPRPAADAAVPAGDALGRLKDRARRALFERLGAKLSDGNLPEDQLHAMVRAELQRVVANEQTPLSAEDRRRLMTEITDEVLGHGPLQPYLDDPAVSEIMVNGPDSVYVERKGRISRTTASFADEQHLRQVIERIVSRVGRRIDESSPLVDARLADGSRVNAVIPPLAFSGSTLTIRKFSRDPFQVADLISFGTLTPEMAELLRACVEARLNIVVSGGTGTGKTTLLNVLSSFIPENERIITIEDAVELQLQQDHVVRLESRPRNIEGKGEITIRDLVRNSLRMRPDRIVVGEVRGGESLDMLQAMNTGHDGSLSTVHANTPRDAIARLETLVLMAGMDLPLRAVREQVASAVDVIVQISRLRDGTRRVTHVTEVQGLEGDTVTLQDAFLFDYSAGTDLNGRFLGRAVPTGVRPRFTEKFAELGINLSSRVFGVAPQRSSFGGRG</sequence>
<dbReference type="SUPFAM" id="SSF52540">
    <property type="entry name" value="P-loop containing nucleoside triphosphate hydrolases"/>
    <property type="match status" value="1"/>
</dbReference>
<name>A0A521DPA3_9ACTN</name>
<dbReference type="InterPro" id="IPR027417">
    <property type="entry name" value="P-loop_NTPase"/>
</dbReference>
<dbReference type="Pfam" id="PF00437">
    <property type="entry name" value="T2SSE"/>
    <property type="match status" value="1"/>
</dbReference>
<feature type="region of interest" description="Disordered" evidence="2">
    <location>
        <begin position="39"/>
        <end position="60"/>
    </location>
</feature>
<gene>
    <name evidence="4" type="ORF">SAMN06273567_103392</name>
</gene>
<dbReference type="Gene3D" id="3.40.50.300">
    <property type="entry name" value="P-loop containing nucleotide triphosphate hydrolases"/>
    <property type="match status" value="1"/>
</dbReference>
<evidence type="ECO:0000256" key="1">
    <source>
        <dbReference type="ARBA" id="ARBA00006611"/>
    </source>
</evidence>
<comment type="similarity">
    <text evidence="1">Belongs to the GSP E family.</text>
</comment>
<dbReference type="RefSeq" id="WP_185938279.1">
    <property type="nucleotide sequence ID" value="NZ_FXTJ01000003.1"/>
</dbReference>
<dbReference type="GO" id="GO:0016887">
    <property type="term" value="F:ATP hydrolysis activity"/>
    <property type="evidence" value="ECO:0007669"/>
    <property type="project" value="InterPro"/>
</dbReference>
<organism evidence="4 5">
    <name type="scientific">Geodermatophilus aquaeductus</name>
    <dbReference type="NCBI Taxonomy" id="1564161"/>
    <lineage>
        <taxon>Bacteria</taxon>
        <taxon>Bacillati</taxon>
        <taxon>Actinomycetota</taxon>
        <taxon>Actinomycetes</taxon>
        <taxon>Geodermatophilales</taxon>
        <taxon>Geodermatophilaceae</taxon>
        <taxon>Geodermatophilus</taxon>
    </lineage>
</organism>
<feature type="domain" description="Bacterial type II secretion system protein E" evidence="3">
    <location>
        <begin position="135"/>
        <end position="413"/>
    </location>
</feature>
<proteinExistence type="inferred from homology"/>
<accession>A0A521DPA3</accession>
<evidence type="ECO:0000256" key="2">
    <source>
        <dbReference type="SAM" id="MobiDB-lite"/>
    </source>
</evidence>
<keyword evidence="5" id="KW-1185">Reference proteome</keyword>
<dbReference type="Proteomes" id="UP000317484">
    <property type="component" value="Unassembled WGS sequence"/>
</dbReference>
<dbReference type="EMBL" id="FXTJ01000003">
    <property type="protein sequence ID" value="SMO73523.1"/>
    <property type="molecule type" value="Genomic_DNA"/>
</dbReference>
<reference evidence="4 5" key="1">
    <citation type="submission" date="2017-05" db="EMBL/GenBank/DDBJ databases">
        <authorList>
            <person name="Varghese N."/>
            <person name="Submissions S."/>
        </authorList>
    </citation>
    <scope>NUCLEOTIDE SEQUENCE [LARGE SCALE GENOMIC DNA]</scope>
    <source>
        <strain evidence="4 5">DSM 46834</strain>
    </source>
</reference>
<dbReference type="InterPro" id="IPR001482">
    <property type="entry name" value="T2SS/T4SS_dom"/>
</dbReference>
<dbReference type="PANTHER" id="PTHR30486:SF15">
    <property type="entry name" value="TYPE II_IV SECRETION SYSTEM ATPASE"/>
    <property type="match status" value="1"/>
</dbReference>